<evidence type="ECO:0000259" key="2">
    <source>
        <dbReference type="PROSITE" id="PS50888"/>
    </source>
</evidence>
<feature type="region of interest" description="Disordered" evidence="1">
    <location>
        <begin position="1"/>
        <end position="21"/>
    </location>
</feature>
<dbReference type="PROSITE" id="PS50888">
    <property type="entry name" value="BHLH"/>
    <property type="match status" value="1"/>
</dbReference>
<accession>A9URF8</accession>
<dbReference type="GO" id="GO:0046983">
    <property type="term" value="F:protein dimerization activity"/>
    <property type="evidence" value="ECO:0007669"/>
    <property type="project" value="InterPro"/>
</dbReference>
<dbReference type="EMBL" id="CH991544">
    <property type="protein sequence ID" value="EDQ91915.1"/>
    <property type="molecule type" value="Genomic_DNA"/>
</dbReference>
<organism evidence="3 4">
    <name type="scientific">Monosiga brevicollis</name>
    <name type="common">Choanoflagellate</name>
    <dbReference type="NCBI Taxonomy" id="81824"/>
    <lineage>
        <taxon>Eukaryota</taxon>
        <taxon>Choanoflagellata</taxon>
        <taxon>Craspedida</taxon>
        <taxon>Salpingoecidae</taxon>
        <taxon>Monosiga</taxon>
    </lineage>
</organism>
<keyword evidence="4" id="KW-1185">Reference proteome</keyword>
<dbReference type="Pfam" id="PF00010">
    <property type="entry name" value="HLH"/>
    <property type="match status" value="1"/>
</dbReference>
<name>A9URF8_MONBE</name>
<gene>
    <name evidence="3" type="primary">Mb_HLH_5</name>
    <name evidence="3" type="ORF">MONBRDRAFT_6056</name>
</gene>
<evidence type="ECO:0000256" key="1">
    <source>
        <dbReference type="SAM" id="MobiDB-lite"/>
    </source>
</evidence>
<dbReference type="Gene3D" id="4.10.280.10">
    <property type="entry name" value="Helix-loop-helix DNA-binding domain"/>
    <property type="match status" value="1"/>
</dbReference>
<dbReference type="InterPro" id="IPR011598">
    <property type="entry name" value="bHLH_dom"/>
</dbReference>
<sequence>MLGGLEPKKPRRERHQETERIRRSRINNAVSDLAGQLGLSDKCERAVILEEAVKALRRLTLETNAAPVSGSDTSPDANAGLSPSASPTHVKSELSDGGPLTRFIPFNRTVAASDASISSPDTTRPSASSSALYHVTTATSRVNAETQTEASNSPVDAALDSLDVIRDLRTPCFDQIPILDDLPYANTTFPHMSGKILFRGVRVVYADDAMAAMCGVANPQLLLGLRSLDFMVRDDKIVSGLDLLDFLFGDRRKMVSVERMRRFDGSLIWVRCEAIRTSVDVDHLPEVLCDISPASPPFNKSAVVKVQMI</sequence>
<dbReference type="Proteomes" id="UP000001357">
    <property type="component" value="Unassembled WGS sequence"/>
</dbReference>
<dbReference type="GeneID" id="5888319"/>
<evidence type="ECO:0000313" key="4">
    <source>
        <dbReference type="Proteomes" id="UP000001357"/>
    </source>
</evidence>
<dbReference type="KEGG" id="mbr:MONBRDRAFT_6056"/>
<feature type="compositionally biased region" description="Polar residues" evidence="1">
    <location>
        <begin position="70"/>
        <end position="89"/>
    </location>
</feature>
<dbReference type="SUPFAM" id="SSF47459">
    <property type="entry name" value="HLH, helix-loop-helix DNA-binding domain"/>
    <property type="match status" value="1"/>
</dbReference>
<dbReference type="InterPro" id="IPR036638">
    <property type="entry name" value="HLH_DNA-bd_sf"/>
</dbReference>
<reference evidence="3 4" key="1">
    <citation type="journal article" date="2008" name="Nature">
        <title>The genome of the choanoflagellate Monosiga brevicollis and the origin of metazoans.</title>
        <authorList>
            <consortium name="JGI Sequencing"/>
            <person name="King N."/>
            <person name="Westbrook M.J."/>
            <person name="Young S.L."/>
            <person name="Kuo A."/>
            <person name="Abedin M."/>
            <person name="Chapman J."/>
            <person name="Fairclough S."/>
            <person name="Hellsten U."/>
            <person name="Isogai Y."/>
            <person name="Letunic I."/>
            <person name="Marr M."/>
            <person name="Pincus D."/>
            <person name="Putnam N."/>
            <person name="Rokas A."/>
            <person name="Wright K.J."/>
            <person name="Zuzow R."/>
            <person name="Dirks W."/>
            <person name="Good M."/>
            <person name="Goodstein D."/>
            <person name="Lemons D."/>
            <person name="Li W."/>
            <person name="Lyons J.B."/>
            <person name="Morris A."/>
            <person name="Nichols S."/>
            <person name="Richter D.J."/>
            <person name="Salamov A."/>
            <person name="Bork P."/>
            <person name="Lim W.A."/>
            <person name="Manning G."/>
            <person name="Miller W.T."/>
            <person name="McGinnis W."/>
            <person name="Shapiro H."/>
            <person name="Tjian R."/>
            <person name="Grigoriev I.V."/>
            <person name="Rokhsar D."/>
        </authorList>
    </citation>
    <scope>NUCLEOTIDE SEQUENCE [LARGE SCALE GENOMIC DNA]</scope>
    <source>
        <strain evidence="4">MX1 / ATCC 50154</strain>
    </source>
</reference>
<proteinExistence type="predicted"/>
<dbReference type="RefSeq" id="XP_001743201.1">
    <property type="nucleotide sequence ID" value="XM_001743149.1"/>
</dbReference>
<protein>
    <recommendedName>
        <fullName evidence="2">BHLH domain-containing protein</fullName>
    </recommendedName>
</protein>
<evidence type="ECO:0000313" key="3">
    <source>
        <dbReference type="EMBL" id="EDQ91915.1"/>
    </source>
</evidence>
<dbReference type="InParanoid" id="A9URF8"/>
<feature type="region of interest" description="Disordered" evidence="1">
    <location>
        <begin position="66"/>
        <end position="97"/>
    </location>
</feature>
<dbReference type="AlphaFoldDB" id="A9URF8"/>
<feature type="domain" description="BHLH" evidence="2">
    <location>
        <begin position="10"/>
        <end position="59"/>
    </location>
</feature>